<dbReference type="Proteomes" id="UP000006755">
    <property type="component" value="Unassembled WGS sequence"/>
</dbReference>
<dbReference type="EMBL" id="AMRI01000022">
    <property type="protein sequence ID" value="EKE69880.1"/>
    <property type="molecule type" value="Genomic_DNA"/>
</dbReference>
<gene>
    <name evidence="1" type="ORF">B3C1_14370</name>
</gene>
<dbReference type="eggNOG" id="ENOG50331NB">
    <property type="taxonomic scope" value="Bacteria"/>
</dbReference>
<dbReference type="STRING" id="745411.B3C1_14370"/>
<comment type="caution">
    <text evidence="1">The sequence shown here is derived from an EMBL/GenBank/DDBJ whole genome shotgun (WGS) entry which is preliminary data.</text>
</comment>
<proteinExistence type="predicted"/>
<dbReference type="OrthoDB" id="5916942at2"/>
<dbReference type="AlphaFoldDB" id="K2JXA0"/>
<keyword evidence="2" id="KW-1185">Reference proteome</keyword>
<dbReference type="InterPro" id="IPR021284">
    <property type="entry name" value="DUF2750"/>
</dbReference>
<reference evidence="1 2" key="1">
    <citation type="journal article" date="2012" name="J. Bacteriol.">
        <title>Genome Sequence of Gallaecimonas xiamenensis Type Strain 3-C-1.</title>
        <authorList>
            <person name="Lai Q."/>
            <person name="Wang L."/>
            <person name="Wang W."/>
            <person name="Shao Z."/>
        </authorList>
    </citation>
    <scope>NUCLEOTIDE SEQUENCE [LARGE SCALE GENOMIC DNA]</scope>
    <source>
        <strain evidence="1 2">3-C-1</strain>
    </source>
</reference>
<protein>
    <recommendedName>
        <fullName evidence="3">DUF2750 domain-containing protein</fullName>
    </recommendedName>
</protein>
<name>K2JXA0_9GAMM</name>
<organism evidence="1 2">
    <name type="scientific">Gallaecimonas xiamenensis 3-C-1</name>
    <dbReference type="NCBI Taxonomy" id="745411"/>
    <lineage>
        <taxon>Bacteria</taxon>
        <taxon>Pseudomonadati</taxon>
        <taxon>Pseudomonadota</taxon>
        <taxon>Gammaproteobacteria</taxon>
        <taxon>Enterobacterales</taxon>
        <taxon>Gallaecimonadaceae</taxon>
        <taxon>Gallaecimonas</taxon>
    </lineage>
</organism>
<sequence length="115" mass="13207">MTQWQKSYDTFLETIQQTGELWSLSCEEGWVVCDSAEFEDAEVMPFWSNKADAQRHCVDQWADYQAERISLSDFVGLWLPNLAEDDILVGPDWNEELEGLELEPGDIAESLMGEQ</sequence>
<dbReference type="RefSeq" id="WP_008485707.1">
    <property type="nucleotide sequence ID" value="NZ_AMRI01000022.1"/>
</dbReference>
<evidence type="ECO:0000313" key="1">
    <source>
        <dbReference type="EMBL" id="EKE69880.1"/>
    </source>
</evidence>
<dbReference type="PATRIC" id="fig|745411.4.peg.2825"/>
<evidence type="ECO:0000313" key="2">
    <source>
        <dbReference type="Proteomes" id="UP000006755"/>
    </source>
</evidence>
<evidence type="ECO:0008006" key="3">
    <source>
        <dbReference type="Google" id="ProtNLM"/>
    </source>
</evidence>
<dbReference type="Pfam" id="PF11042">
    <property type="entry name" value="DUF2750"/>
    <property type="match status" value="1"/>
</dbReference>
<accession>K2JXA0</accession>